<evidence type="ECO:0000259" key="1">
    <source>
        <dbReference type="SMART" id="SM00507"/>
    </source>
</evidence>
<dbReference type="GO" id="GO:0004519">
    <property type="term" value="F:endonuclease activity"/>
    <property type="evidence" value="ECO:0007669"/>
    <property type="project" value="UniProtKB-KW"/>
</dbReference>
<dbReference type="Gene3D" id="1.10.30.50">
    <property type="match status" value="1"/>
</dbReference>
<dbReference type="KEGG" id="pfl:PFL_6280"/>
<dbReference type="InterPro" id="IPR003615">
    <property type="entry name" value="HNH_nuc"/>
</dbReference>
<dbReference type="STRING" id="220664.PFL_6280"/>
<feature type="domain" description="HNH nuclease" evidence="1">
    <location>
        <begin position="74"/>
        <end position="124"/>
    </location>
</feature>
<dbReference type="CDD" id="cd00085">
    <property type="entry name" value="HNHc"/>
    <property type="match status" value="1"/>
</dbReference>
<dbReference type="PANTHER" id="PTHR33877">
    <property type="entry name" value="SLL1193 PROTEIN"/>
    <property type="match status" value="1"/>
</dbReference>
<dbReference type="eggNOG" id="COG1403">
    <property type="taxonomic scope" value="Bacteria"/>
</dbReference>
<dbReference type="Pfam" id="PF14279">
    <property type="entry name" value="HNH_5"/>
    <property type="match status" value="1"/>
</dbReference>
<dbReference type="HOGENOM" id="CLU_1891605_0_0_6"/>
<protein>
    <submittedName>
        <fullName evidence="2">HNH endonuclease domain protein</fullName>
    </submittedName>
</protein>
<sequence>MSMVPTTSCPVCGDSSQEARNAMYCYSLEVPGASVCGECAERIANAYSKKHGGTWLTWPNEEAPRPKKTVIGQSIRTQVFERDLYRCLRCGDHRNLRADHIYPESLGGEAVLENLQTLCASCNSWKGVKVIDFRGSAEA</sequence>
<dbReference type="InterPro" id="IPR029471">
    <property type="entry name" value="HNH_5"/>
</dbReference>
<gene>
    <name evidence="2" type="ordered locus">PFL_6280</name>
</gene>
<reference key="3">
    <citation type="journal article" date="2007" name="Chem. Biol.">
        <title>The genomisotopic approach: a systematic method to isolate products of orphan biosynthetic gene clusters.</title>
        <authorList>
            <person name="Gross H."/>
            <person name="Stockwell V.O."/>
            <person name="Henkels M.D."/>
            <person name="Nowak-Thompson B."/>
            <person name="Loper J.E."/>
            <person name="Gerwick W.H."/>
        </authorList>
    </citation>
    <scope>NUCLEOTIDE SEQUENCE</scope>
    <source>
        <strain>Pf-5</strain>
    </source>
</reference>
<organism evidence="2 3">
    <name type="scientific">Pseudomonas fluorescens (strain ATCC BAA-477 / NRRL B-23932 / Pf-5)</name>
    <dbReference type="NCBI Taxonomy" id="220664"/>
    <lineage>
        <taxon>Bacteria</taxon>
        <taxon>Pseudomonadati</taxon>
        <taxon>Pseudomonadota</taxon>
        <taxon>Gammaproteobacteria</taxon>
        <taxon>Pseudomonadales</taxon>
        <taxon>Pseudomonadaceae</taxon>
        <taxon>Pseudomonas</taxon>
    </lineage>
</organism>
<reference evidence="2 3" key="1">
    <citation type="journal article" date="2005" name="Nat. Biotechnol.">
        <title>Complete genome sequence of the plant commensal Pseudomonas fluorescens Pf-5.</title>
        <authorList>
            <person name="Paulsen I.T."/>
            <person name="Press C.M."/>
            <person name="Ravel J."/>
            <person name="Kobayashi D.Y."/>
            <person name="Myers G.S."/>
            <person name="Mavrodi D.V."/>
            <person name="DeBoy R.T."/>
            <person name="Seshadri R."/>
            <person name="Ren Q."/>
            <person name="Madupu R."/>
            <person name="Dodson R.J."/>
            <person name="Durkin A.S."/>
            <person name="Brinkac L.M."/>
            <person name="Daugherty S.C."/>
            <person name="Sullivan S.A."/>
            <person name="Rosovitz M.J."/>
            <person name="Gwinn M.L."/>
            <person name="Zhou L."/>
            <person name="Schneider D.J."/>
            <person name="Cartinhour S.W."/>
            <person name="Nelson W.C."/>
            <person name="Weidman J."/>
            <person name="Watkins K."/>
            <person name="Tran K."/>
            <person name="Khouri H."/>
            <person name="Pierson E.A."/>
            <person name="Pierson L.S.III."/>
            <person name="Thomashow L.S."/>
            <person name="Loper J.E."/>
        </authorList>
    </citation>
    <scope>NUCLEOTIDE SEQUENCE [LARGE SCALE GENOMIC DNA]</scope>
    <source>
        <strain evidence="3">ATCC BAA-477 / NRRL B-23932 / Pf-5</strain>
    </source>
</reference>
<name>F9XXD0_PSEF5</name>
<proteinExistence type="predicted"/>
<keyword evidence="2" id="KW-0540">Nuclease</keyword>
<keyword evidence="2" id="KW-0378">Hydrolase</keyword>
<evidence type="ECO:0000313" key="3">
    <source>
        <dbReference type="Proteomes" id="UP000008540"/>
    </source>
</evidence>
<dbReference type="InterPro" id="IPR052892">
    <property type="entry name" value="NA-targeting_endonuclease"/>
</dbReference>
<dbReference type="AlphaFoldDB" id="F9XXD0"/>
<dbReference type="EMBL" id="CP000076">
    <property type="protein sequence ID" value="AEK81722.1"/>
    <property type="molecule type" value="Genomic_DNA"/>
</dbReference>
<dbReference type="PANTHER" id="PTHR33877:SF2">
    <property type="entry name" value="OS07G0170200 PROTEIN"/>
    <property type="match status" value="1"/>
</dbReference>
<reference key="2">
    <citation type="submission" date="2005-07" db="EMBL/GenBank/DDBJ databases">
        <title>Discovery of similar natural protein sequences with different folds using transitive homology relationships.</title>
        <authorList>
            <person name="Anderson W.J."/>
            <person name="Hall B.M."/>
            <person name="Roessler C.G."/>
            <person name="Robers S.A."/>
            <person name="Ingram W.M."/>
            <person name="Weichsel A."/>
            <person name="Heroux A."/>
            <person name="Montfort W.R."/>
            <person name="Cordes M.H."/>
        </authorList>
    </citation>
    <scope>NUCLEOTIDE SEQUENCE</scope>
    <source>
        <strain>Pf-5</strain>
    </source>
</reference>
<keyword evidence="2" id="KW-0255">Endonuclease</keyword>
<accession>F9XXD0</accession>
<dbReference type="SMART" id="SM00507">
    <property type="entry name" value="HNHc"/>
    <property type="match status" value="1"/>
</dbReference>
<evidence type="ECO:0000313" key="2">
    <source>
        <dbReference type="EMBL" id="AEK81722.1"/>
    </source>
</evidence>
<dbReference type="Proteomes" id="UP000008540">
    <property type="component" value="Chromosome"/>
</dbReference>